<proteinExistence type="predicted"/>
<feature type="compositionally biased region" description="Basic and acidic residues" evidence="1">
    <location>
        <begin position="114"/>
        <end position="139"/>
    </location>
</feature>
<name>A0AAE1CTR7_9GAST</name>
<dbReference type="Proteomes" id="UP001283361">
    <property type="component" value="Unassembled WGS sequence"/>
</dbReference>
<dbReference type="AlphaFoldDB" id="A0AAE1CTR7"/>
<dbReference type="Gene3D" id="2.170.300.10">
    <property type="entry name" value="Tie2 ligand-binding domain superfamily"/>
    <property type="match status" value="1"/>
</dbReference>
<evidence type="ECO:0000313" key="3">
    <source>
        <dbReference type="Proteomes" id="UP001283361"/>
    </source>
</evidence>
<feature type="compositionally biased region" description="Basic and acidic residues" evidence="1">
    <location>
        <begin position="74"/>
        <end position="96"/>
    </location>
</feature>
<accession>A0AAE1CTR7</accession>
<sequence length="188" mass="20980">MCKQQCPSGKYGENCQKNCSTHCAGNKNACSHINGSCSSGCDPGYKGKMCKQRKRITSFKEAFAAVFKKGQGHPLRDNHKGSRGEEYKSCHTHVSESNECSSKYDVPKKQQHSRGQDKNSSIEHLKPSHVLDESSREIEECIPQNLIREQGSNSEDGFSSDEEYKPSHTSNASSSEIEDDLPQKLQHR</sequence>
<evidence type="ECO:0000256" key="1">
    <source>
        <dbReference type="SAM" id="MobiDB-lite"/>
    </source>
</evidence>
<reference evidence="2" key="1">
    <citation type="journal article" date="2023" name="G3 (Bethesda)">
        <title>A reference genome for the long-term kleptoplast-retaining sea slug Elysia crispata morphotype clarki.</title>
        <authorList>
            <person name="Eastman K.E."/>
            <person name="Pendleton A.L."/>
            <person name="Shaikh M.A."/>
            <person name="Suttiyut T."/>
            <person name="Ogas R."/>
            <person name="Tomko P."/>
            <person name="Gavelis G."/>
            <person name="Widhalm J.R."/>
            <person name="Wisecaver J.H."/>
        </authorList>
    </citation>
    <scope>NUCLEOTIDE SEQUENCE</scope>
    <source>
        <strain evidence="2">ECLA1</strain>
    </source>
</reference>
<keyword evidence="3" id="KW-1185">Reference proteome</keyword>
<feature type="region of interest" description="Disordered" evidence="1">
    <location>
        <begin position="70"/>
        <end position="188"/>
    </location>
</feature>
<organism evidence="2 3">
    <name type="scientific">Elysia crispata</name>
    <name type="common">lettuce slug</name>
    <dbReference type="NCBI Taxonomy" id="231223"/>
    <lineage>
        <taxon>Eukaryota</taxon>
        <taxon>Metazoa</taxon>
        <taxon>Spiralia</taxon>
        <taxon>Lophotrochozoa</taxon>
        <taxon>Mollusca</taxon>
        <taxon>Gastropoda</taxon>
        <taxon>Heterobranchia</taxon>
        <taxon>Euthyneura</taxon>
        <taxon>Panpulmonata</taxon>
        <taxon>Sacoglossa</taxon>
        <taxon>Placobranchoidea</taxon>
        <taxon>Plakobranchidae</taxon>
        <taxon>Elysia</taxon>
    </lineage>
</organism>
<protein>
    <submittedName>
        <fullName evidence="2">Uncharacterized protein</fullName>
    </submittedName>
</protein>
<comment type="caution">
    <text evidence="2">The sequence shown here is derived from an EMBL/GenBank/DDBJ whole genome shotgun (WGS) entry which is preliminary data.</text>
</comment>
<feature type="non-terminal residue" evidence="2">
    <location>
        <position position="1"/>
    </location>
</feature>
<dbReference type="EMBL" id="JAWDGP010006779">
    <property type="protein sequence ID" value="KAK3735611.1"/>
    <property type="molecule type" value="Genomic_DNA"/>
</dbReference>
<gene>
    <name evidence="2" type="ORF">RRG08_053983</name>
</gene>
<evidence type="ECO:0000313" key="2">
    <source>
        <dbReference type="EMBL" id="KAK3735611.1"/>
    </source>
</evidence>